<dbReference type="Pfam" id="PF01408">
    <property type="entry name" value="GFO_IDH_MocA"/>
    <property type="match status" value="1"/>
</dbReference>
<gene>
    <name evidence="3" type="primary">iolG_4</name>
    <name evidence="3" type="ORF">Poly59_13920</name>
</gene>
<proteinExistence type="predicted"/>
<dbReference type="Proteomes" id="UP000317977">
    <property type="component" value="Unassembled WGS sequence"/>
</dbReference>
<dbReference type="Gene3D" id="3.30.360.10">
    <property type="entry name" value="Dihydrodipicolinate Reductase, domain 2"/>
    <property type="match status" value="1"/>
</dbReference>
<feature type="domain" description="Gfo/Idh/MocA-like oxidoreductase bacterial type C-terminal" evidence="2">
    <location>
        <begin position="206"/>
        <end position="302"/>
    </location>
</feature>
<dbReference type="PROSITE" id="PS51318">
    <property type="entry name" value="TAT"/>
    <property type="match status" value="1"/>
</dbReference>
<protein>
    <submittedName>
        <fullName evidence="3">Inositol 2-dehydrogenase</fullName>
        <ecNumber evidence="3">1.1.1.18</ecNumber>
    </submittedName>
</protein>
<dbReference type="SUPFAM" id="SSF51735">
    <property type="entry name" value="NAD(P)-binding Rossmann-fold domains"/>
    <property type="match status" value="1"/>
</dbReference>
<dbReference type="EMBL" id="SJPX01000002">
    <property type="protein sequence ID" value="TWU55096.1"/>
    <property type="molecule type" value="Genomic_DNA"/>
</dbReference>
<dbReference type="OrthoDB" id="255433at2"/>
<evidence type="ECO:0000259" key="1">
    <source>
        <dbReference type="Pfam" id="PF01408"/>
    </source>
</evidence>
<feature type="domain" description="Gfo/Idh/MocA-like oxidoreductase N-terminal" evidence="1">
    <location>
        <begin position="35"/>
        <end position="155"/>
    </location>
</feature>
<dbReference type="InterPro" id="IPR000683">
    <property type="entry name" value="Gfo/Idh/MocA-like_OxRdtase_N"/>
</dbReference>
<dbReference type="InterPro" id="IPR036291">
    <property type="entry name" value="NAD(P)-bd_dom_sf"/>
</dbReference>
<accession>A0A5C6F4W1</accession>
<organism evidence="3 4">
    <name type="scientific">Rubripirellula reticaptiva</name>
    <dbReference type="NCBI Taxonomy" id="2528013"/>
    <lineage>
        <taxon>Bacteria</taxon>
        <taxon>Pseudomonadati</taxon>
        <taxon>Planctomycetota</taxon>
        <taxon>Planctomycetia</taxon>
        <taxon>Pirellulales</taxon>
        <taxon>Pirellulaceae</taxon>
        <taxon>Rubripirellula</taxon>
    </lineage>
</organism>
<dbReference type="Pfam" id="PF19051">
    <property type="entry name" value="GFO_IDH_MocA_C2"/>
    <property type="match status" value="1"/>
</dbReference>
<keyword evidence="3" id="KW-0560">Oxidoreductase</keyword>
<dbReference type="InterPro" id="IPR006311">
    <property type="entry name" value="TAT_signal"/>
</dbReference>
<evidence type="ECO:0000259" key="2">
    <source>
        <dbReference type="Pfam" id="PF19051"/>
    </source>
</evidence>
<dbReference type="PANTHER" id="PTHR43818:SF10">
    <property type="entry name" value="NADH-DEPENDENT DEHYDROGENASE-RELATED"/>
    <property type="match status" value="1"/>
</dbReference>
<evidence type="ECO:0000313" key="3">
    <source>
        <dbReference type="EMBL" id="TWU55096.1"/>
    </source>
</evidence>
<reference evidence="3 4" key="1">
    <citation type="submission" date="2019-02" db="EMBL/GenBank/DDBJ databases">
        <title>Deep-cultivation of Planctomycetes and their phenomic and genomic characterization uncovers novel biology.</title>
        <authorList>
            <person name="Wiegand S."/>
            <person name="Jogler M."/>
            <person name="Boedeker C."/>
            <person name="Pinto D."/>
            <person name="Vollmers J."/>
            <person name="Rivas-Marin E."/>
            <person name="Kohn T."/>
            <person name="Peeters S.H."/>
            <person name="Heuer A."/>
            <person name="Rast P."/>
            <person name="Oberbeckmann S."/>
            <person name="Bunk B."/>
            <person name="Jeske O."/>
            <person name="Meyerdierks A."/>
            <person name="Storesund J.E."/>
            <person name="Kallscheuer N."/>
            <person name="Luecker S."/>
            <person name="Lage O.M."/>
            <person name="Pohl T."/>
            <person name="Merkel B.J."/>
            <person name="Hornburger P."/>
            <person name="Mueller R.-W."/>
            <person name="Bruemmer F."/>
            <person name="Labrenz M."/>
            <person name="Spormann A.M."/>
            <person name="Op Den Camp H."/>
            <person name="Overmann J."/>
            <person name="Amann R."/>
            <person name="Jetten M.S.M."/>
            <person name="Mascher T."/>
            <person name="Medema M.H."/>
            <person name="Devos D.P."/>
            <person name="Kaster A.-K."/>
            <person name="Ovreas L."/>
            <person name="Rohde M."/>
            <person name="Galperin M.Y."/>
            <person name="Jogler C."/>
        </authorList>
    </citation>
    <scope>NUCLEOTIDE SEQUENCE [LARGE SCALE GENOMIC DNA]</scope>
    <source>
        <strain evidence="3 4">Poly59</strain>
    </source>
</reference>
<dbReference type="RefSeq" id="WP_146533353.1">
    <property type="nucleotide sequence ID" value="NZ_SJPX01000002.1"/>
</dbReference>
<dbReference type="SUPFAM" id="SSF55347">
    <property type="entry name" value="Glyceraldehyde-3-phosphate dehydrogenase-like, C-terminal domain"/>
    <property type="match status" value="1"/>
</dbReference>
<evidence type="ECO:0000313" key="4">
    <source>
        <dbReference type="Proteomes" id="UP000317977"/>
    </source>
</evidence>
<name>A0A5C6F4W1_9BACT</name>
<dbReference type="InterPro" id="IPR050463">
    <property type="entry name" value="Gfo/Idh/MocA_oxidrdct_glycsds"/>
</dbReference>
<comment type="caution">
    <text evidence="3">The sequence shown here is derived from an EMBL/GenBank/DDBJ whole genome shotgun (WGS) entry which is preliminary data.</text>
</comment>
<dbReference type="AlphaFoldDB" id="A0A5C6F4W1"/>
<dbReference type="EC" id="1.1.1.18" evidence="3"/>
<dbReference type="GO" id="GO:0050112">
    <property type="term" value="F:inositol 2-dehydrogenase (NAD+) activity"/>
    <property type="evidence" value="ECO:0007669"/>
    <property type="project" value="UniProtKB-EC"/>
</dbReference>
<dbReference type="GO" id="GO:0000166">
    <property type="term" value="F:nucleotide binding"/>
    <property type="evidence" value="ECO:0007669"/>
    <property type="project" value="InterPro"/>
</dbReference>
<sequence length="446" mass="49602">MIDLNRRNFLATSSATALAASLPQTRLLASPNDRMKVGFIGVGGRGRRNLETIAATGAVDVAAICDVHDHFLMGAAITHPGAAKFTDFRRLYDSLGDQLDAVVVSTTEHTHAYATMPALKLGKHVYCEKPLAYNIDEVRRVTEAATKAGVVTQMGTQIHAGDNFRRVVELVRSGVIGSVSEVHVWVDRAWGLQSKDDSQRNDDPIFVRQRPNERLPVPKHLDWDLWLGPAPQRPYHPIYTGSTNWYRWWDFGNGTMSDLGSHFNDLPFWALRLDAPKTIEAFGPPPHPEIAPATMRAVYQYEARGDRGPVELNWYQGAVKPDLWNAGEIPHWKSGILFVGSTGMILSDYSKHMLLPENEFAEFVAPEPTIASSIGHHEEWVAACRGEGTTGSPFSYAGPLTEANHLGNVAYRVGKKITWDARNIRCVDCPEADQFIRREPRDGWSL</sequence>
<dbReference type="InterPro" id="IPR043906">
    <property type="entry name" value="Gfo/Idh/MocA_OxRdtase_bact_C"/>
</dbReference>
<keyword evidence="4" id="KW-1185">Reference proteome</keyword>
<dbReference type="PANTHER" id="PTHR43818">
    <property type="entry name" value="BCDNA.GH03377"/>
    <property type="match status" value="1"/>
</dbReference>
<dbReference type="Gene3D" id="3.40.50.720">
    <property type="entry name" value="NAD(P)-binding Rossmann-like Domain"/>
    <property type="match status" value="1"/>
</dbReference>